<dbReference type="AlphaFoldDB" id="A0A068T4M6"/>
<dbReference type="Pfam" id="PF06568">
    <property type="entry name" value="YjiS-like"/>
    <property type="match status" value="1"/>
</dbReference>
<dbReference type="Proteomes" id="UP000028186">
    <property type="component" value="Chromosome I"/>
</dbReference>
<dbReference type="InterPro" id="IPR009506">
    <property type="entry name" value="YjiS-like"/>
</dbReference>
<evidence type="ECO:0000259" key="1">
    <source>
        <dbReference type="Pfam" id="PF06568"/>
    </source>
</evidence>
<organism evidence="2 3">
    <name type="scientific">Neorhizobium galegae bv. officinalis bv. officinalis str. HAMBI 1141</name>
    <dbReference type="NCBI Taxonomy" id="1028801"/>
    <lineage>
        <taxon>Bacteria</taxon>
        <taxon>Pseudomonadati</taxon>
        <taxon>Pseudomonadota</taxon>
        <taxon>Alphaproteobacteria</taxon>
        <taxon>Hyphomicrobiales</taxon>
        <taxon>Rhizobiaceae</taxon>
        <taxon>Rhizobium/Agrobacterium group</taxon>
        <taxon>Neorhizobium</taxon>
    </lineage>
</organism>
<dbReference type="RefSeq" id="WP_065814765.1">
    <property type="nucleotide sequence ID" value="NZ_HG938355.1"/>
</dbReference>
<dbReference type="PATRIC" id="fig|1028801.3.peg.701"/>
<evidence type="ECO:0000313" key="3">
    <source>
        <dbReference type="Proteomes" id="UP000028186"/>
    </source>
</evidence>
<proteinExistence type="predicted"/>
<accession>A0A068T4M6</accession>
<feature type="domain" description="YjiS-like" evidence="1">
    <location>
        <begin position="3"/>
        <end position="39"/>
    </location>
</feature>
<dbReference type="KEGG" id="ngl:RG1141_CH06890"/>
<name>A0A068T4M6_NEOGA</name>
<reference evidence="3" key="1">
    <citation type="journal article" date="2014" name="BMC Genomics">
        <title>Genome sequencing of two Neorhizobium galegae strains reveals a noeT gene responsible for the unusual acetylation of the nodulation factors.</title>
        <authorList>
            <person name="Osterman J."/>
            <person name="Marsh J."/>
            <person name="Laine P.K."/>
            <person name="Zeng Z."/>
            <person name="Alatalo E."/>
            <person name="Sullivan J.T."/>
            <person name="Young J.P."/>
            <person name="Thomas-Oates J."/>
            <person name="Paulin L."/>
            <person name="Lindstrom K."/>
        </authorList>
    </citation>
    <scope>NUCLEOTIDE SEQUENCE [LARGE SCALE GENOMIC DNA]</scope>
    <source>
        <strain evidence="3">HAMBI 1141</strain>
    </source>
</reference>
<dbReference type="EMBL" id="HG938355">
    <property type="protein sequence ID" value="CDN53049.1"/>
    <property type="molecule type" value="Genomic_DNA"/>
</dbReference>
<protein>
    <recommendedName>
        <fullName evidence="1">YjiS-like domain-containing protein</fullName>
    </recommendedName>
</protein>
<evidence type="ECO:0000313" key="2">
    <source>
        <dbReference type="EMBL" id="CDN53049.1"/>
    </source>
</evidence>
<gene>
    <name evidence="2" type="ORF">RG1141_CH06890</name>
</gene>
<sequence length="48" mass="5516">MNVARTLNNWRKYRQTVAELGRMTPRELSDLGIAQGDIRRVARQAVGF</sequence>
<dbReference type="HOGENOM" id="CLU_178481_3_1_5"/>
<dbReference type="eggNOG" id="COG5457">
    <property type="taxonomic scope" value="Bacteria"/>
</dbReference>